<dbReference type="GO" id="GO:0016020">
    <property type="term" value="C:membrane"/>
    <property type="evidence" value="ECO:0007669"/>
    <property type="project" value="InterPro"/>
</dbReference>
<feature type="transmembrane region" description="Helical" evidence="5">
    <location>
        <begin position="21"/>
        <end position="42"/>
    </location>
</feature>
<proteinExistence type="predicted"/>
<dbReference type="CDD" id="cd16917">
    <property type="entry name" value="HATPase_UhpB-NarQ-NarX-like"/>
    <property type="match status" value="1"/>
</dbReference>
<dbReference type="Pfam" id="PF07730">
    <property type="entry name" value="HisKA_3"/>
    <property type="match status" value="1"/>
</dbReference>
<feature type="transmembrane region" description="Helical" evidence="5">
    <location>
        <begin position="80"/>
        <end position="97"/>
    </location>
</feature>
<evidence type="ECO:0000313" key="8">
    <source>
        <dbReference type="Proteomes" id="UP000578449"/>
    </source>
</evidence>
<dbReference type="RefSeq" id="WP_281396406.1">
    <property type="nucleotide sequence ID" value="NZ_BAABIX010000059.1"/>
</dbReference>
<evidence type="ECO:0000256" key="3">
    <source>
        <dbReference type="ARBA" id="ARBA00023012"/>
    </source>
</evidence>
<dbReference type="EC" id="2.7.13.3" evidence="7"/>
<organism evidence="7 8">
    <name type="scientific">Thermocatellispora tengchongensis</name>
    <dbReference type="NCBI Taxonomy" id="1073253"/>
    <lineage>
        <taxon>Bacteria</taxon>
        <taxon>Bacillati</taxon>
        <taxon>Actinomycetota</taxon>
        <taxon>Actinomycetes</taxon>
        <taxon>Streptosporangiales</taxon>
        <taxon>Streptosporangiaceae</taxon>
        <taxon>Thermocatellispora</taxon>
    </lineage>
</organism>
<dbReference type="Gene3D" id="1.20.5.1930">
    <property type="match status" value="1"/>
</dbReference>
<dbReference type="PANTHER" id="PTHR24421:SF63">
    <property type="entry name" value="SENSOR HISTIDINE KINASE DESK"/>
    <property type="match status" value="1"/>
</dbReference>
<accession>A0A840P9F7</accession>
<dbReference type="InterPro" id="IPR050482">
    <property type="entry name" value="Sensor_HK_TwoCompSys"/>
</dbReference>
<dbReference type="GO" id="GO:0000155">
    <property type="term" value="F:phosphorelay sensor kinase activity"/>
    <property type="evidence" value="ECO:0007669"/>
    <property type="project" value="InterPro"/>
</dbReference>
<evidence type="ECO:0000256" key="4">
    <source>
        <dbReference type="SAM" id="MobiDB-lite"/>
    </source>
</evidence>
<dbReference type="GO" id="GO:0046983">
    <property type="term" value="F:protein dimerization activity"/>
    <property type="evidence" value="ECO:0007669"/>
    <property type="project" value="InterPro"/>
</dbReference>
<evidence type="ECO:0000256" key="2">
    <source>
        <dbReference type="ARBA" id="ARBA00022777"/>
    </source>
</evidence>
<feature type="region of interest" description="Disordered" evidence="4">
    <location>
        <begin position="336"/>
        <end position="357"/>
    </location>
</feature>
<dbReference type="PANTHER" id="PTHR24421">
    <property type="entry name" value="NITRATE/NITRITE SENSOR PROTEIN NARX-RELATED"/>
    <property type="match status" value="1"/>
</dbReference>
<protein>
    <submittedName>
        <fullName evidence="7">Two-component system sensor histidine kinase DesK</fullName>
        <ecNumber evidence="7">2.7.13.3</ecNumber>
    </submittedName>
</protein>
<dbReference type="AlphaFoldDB" id="A0A840P9F7"/>
<comment type="caution">
    <text evidence="7">The sequence shown here is derived from an EMBL/GenBank/DDBJ whole genome shotgun (WGS) entry which is preliminary data.</text>
</comment>
<keyword evidence="2 7" id="KW-0418">Kinase</keyword>
<feature type="compositionally biased region" description="Basic and acidic residues" evidence="4">
    <location>
        <begin position="336"/>
        <end position="352"/>
    </location>
</feature>
<feature type="transmembrane region" description="Helical" evidence="5">
    <location>
        <begin position="48"/>
        <end position="68"/>
    </location>
</feature>
<gene>
    <name evidence="7" type="ORF">HNP84_007767</name>
</gene>
<dbReference type="SUPFAM" id="SSF55874">
    <property type="entry name" value="ATPase domain of HSP90 chaperone/DNA topoisomerase II/histidine kinase"/>
    <property type="match status" value="1"/>
</dbReference>
<keyword evidence="1 7" id="KW-0808">Transferase</keyword>
<keyword evidence="3" id="KW-0902">Two-component regulatory system</keyword>
<keyword evidence="5" id="KW-0812">Transmembrane</keyword>
<evidence type="ECO:0000256" key="5">
    <source>
        <dbReference type="SAM" id="Phobius"/>
    </source>
</evidence>
<sequence length="402" mass="41975">MFGAFGRGKRSDFERVRLVTKWSLAGALVAAWVGLFGGVALAVEQGTASVVVVAAGGVGVVAFSVLYWRVIQAAVEERPARWEIWALGAVTVALLLLPDAGPFGWGMVGAAWASAAILHVNAARAWLVCGGTAVVCALLASGDDSPAFTLVPYGLLCLALPWANRFQLWFWQVVRAADDGKRAQAALAVTAERLRFARDLHDLVGHSLSAIAVKSEVATKLATSDGERAAAEMAEVRRLARETLQQIRAAVRGYRTVDLRAELLSVRAVLEAGGIRCSLRAPDAELPQDVSTLLAWVVREGTTNVLRHSAASRCRIEVTAGDGAVVLEMANDGVRDGAREAGEGRGEGRGEEGIAAPGSGIAGMAERVAALGGVLRAGPGHRPGEFLLTVTVPVAVPLGASA</sequence>
<dbReference type="Proteomes" id="UP000578449">
    <property type="component" value="Unassembled WGS sequence"/>
</dbReference>
<dbReference type="EMBL" id="JACHGN010000021">
    <property type="protein sequence ID" value="MBB5138014.1"/>
    <property type="molecule type" value="Genomic_DNA"/>
</dbReference>
<keyword evidence="5" id="KW-0472">Membrane</keyword>
<dbReference type="InterPro" id="IPR036890">
    <property type="entry name" value="HATPase_C_sf"/>
</dbReference>
<evidence type="ECO:0000259" key="6">
    <source>
        <dbReference type="Pfam" id="PF07730"/>
    </source>
</evidence>
<dbReference type="InterPro" id="IPR011712">
    <property type="entry name" value="Sig_transdc_His_kin_sub3_dim/P"/>
</dbReference>
<keyword evidence="8" id="KW-1185">Reference proteome</keyword>
<dbReference type="Gene3D" id="3.30.565.10">
    <property type="entry name" value="Histidine kinase-like ATPase, C-terminal domain"/>
    <property type="match status" value="1"/>
</dbReference>
<keyword evidence="5" id="KW-1133">Transmembrane helix</keyword>
<evidence type="ECO:0000313" key="7">
    <source>
        <dbReference type="EMBL" id="MBB5138014.1"/>
    </source>
</evidence>
<feature type="domain" description="Signal transduction histidine kinase subgroup 3 dimerisation and phosphoacceptor" evidence="6">
    <location>
        <begin position="192"/>
        <end position="258"/>
    </location>
</feature>
<reference evidence="7 8" key="1">
    <citation type="submission" date="2020-08" db="EMBL/GenBank/DDBJ databases">
        <title>Genomic Encyclopedia of Type Strains, Phase IV (KMG-IV): sequencing the most valuable type-strain genomes for metagenomic binning, comparative biology and taxonomic classification.</title>
        <authorList>
            <person name="Goeker M."/>
        </authorList>
    </citation>
    <scope>NUCLEOTIDE SEQUENCE [LARGE SCALE GENOMIC DNA]</scope>
    <source>
        <strain evidence="7 8">DSM 45615</strain>
    </source>
</reference>
<name>A0A840P9F7_9ACTN</name>
<evidence type="ECO:0000256" key="1">
    <source>
        <dbReference type="ARBA" id="ARBA00022679"/>
    </source>
</evidence>